<sequence length="175" mass="18228">MPYLVAGVILVGVLCAIDLILTLAVVRRLREHAALLEGGRAQVPFTAPGTTLPEFSASSLDGTVVTRAFFTEPTIVGLFSTTCAACRERLPEFTDRIQGLDARRVLAVIEGEQEEAEPFTTALAPVATVIAEPARGPVNTAFGHPASPSFYVVGDGAVVTSSTLSPAGLPVPARA</sequence>
<proteinExistence type="predicted"/>
<dbReference type="eggNOG" id="COG0526">
    <property type="taxonomic scope" value="Bacteria"/>
</dbReference>
<dbReference type="RefSeq" id="WP_075020998.1">
    <property type="nucleotide sequence ID" value="NZ_FOVH01000004.1"/>
</dbReference>
<evidence type="ECO:0008006" key="4">
    <source>
        <dbReference type="Google" id="ProtNLM"/>
    </source>
</evidence>
<gene>
    <name evidence="2" type="ORF">SAMN04489713_10455</name>
</gene>
<dbReference type="InParanoid" id="A0A1I5EBZ0"/>
<dbReference type="Gene3D" id="3.40.30.10">
    <property type="entry name" value="Glutaredoxin"/>
    <property type="match status" value="1"/>
</dbReference>
<dbReference type="STRING" id="1993.SAMN04489713_10455"/>
<evidence type="ECO:0000313" key="3">
    <source>
        <dbReference type="Proteomes" id="UP000183413"/>
    </source>
</evidence>
<dbReference type="AlphaFoldDB" id="A0A1I5EBZ0"/>
<dbReference type="EMBL" id="FOVH01000004">
    <property type="protein sequence ID" value="SFO08843.1"/>
    <property type="molecule type" value="Genomic_DNA"/>
</dbReference>
<reference evidence="2 3" key="1">
    <citation type="submission" date="2016-10" db="EMBL/GenBank/DDBJ databases">
        <authorList>
            <person name="de Groot N.N."/>
        </authorList>
    </citation>
    <scope>NUCLEOTIDE SEQUENCE [LARGE SCALE GENOMIC DNA]</scope>
    <source>
        <strain evidence="2 3">DSM 43067</strain>
    </source>
</reference>
<dbReference type="Proteomes" id="UP000183413">
    <property type="component" value="Unassembled WGS sequence"/>
</dbReference>
<keyword evidence="3" id="KW-1185">Reference proteome</keyword>
<name>A0A1I5EBZ0_9ACTN</name>
<organism evidence="2 3">
    <name type="scientific">Actinomadura madurae</name>
    <dbReference type="NCBI Taxonomy" id="1993"/>
    <lineage>
        <taxon>Bacteria</taxon>
        <taxon>Bacillati</taxon>
        <taxon>Actinomycetota</taxon>
        <taxon>Actinomycetes</taxon>
        <taxon>Streptosporangiales</taxon>
        <taxon>Thermomonosporaceae</taxon>
        <taxon>Actinomadura</taxon>
    </lineage>
</organism>
<dbReference type="InterPro" id="IPR036249">
    <property type="entry name" value="Thioredoxin-like_sf"/>
</dbReference>
<evidence type="ECO:0000256" key="1">
    <source>
        <dbReference type="SAM" id="Phobius"/>
    </source>
</evidence>
<keyword evidence="1" id="KW-0812">Transmembrane</keyword>
<keyword evidence="1" id="KW-0472">Membrane</keyword>
<dbReference type="SUPFAM" id="SSF52833">
    <property type="entry name" value="Thioredoxin-like"/>
    <property type="match status" value="1"/>
</dbReference>
<feature type="transmembrane region" description="Helical" evidence="1">
    <location>
        <begin position="6"/>
        <end position="26"/>
    </location>
</feature>
<accession>A0A1I5EBZ0</accession>
<keyword evidence="1" id="KW-1133">Transmembrane helix</keyword>
<evidence type="ECO:0000313" key="2">
    <source>
        <dbReference type="EMBL" id="SFO08843.1"/>
    </source>
</evidence>
<protein>
    <recommendedName>
        <fullName evidence="4">AhpC/TSA family protein</fullName>
    </recommendedName>
</protein>